<proteinExistence type="inferred from homology"/>
<organism evidence="6 7">
    <name type="scientific">Kiloniella spongiae</name>
    <dbReference type="NCBI Taxonomy" id="1489064"/>
    <lineage>
        <taxon>Bacteria</taxon>
        <taxon>Pseudomonadati</taxon>
        <taxon>Pseudomonadota</taxon>
        <taxon>Alphaproteobacteria</taxon>
        <taxon>Rhodospirillales</taxon>
        <taxon>Kiloniellaceae</taxon>
        <taxon>Kiloniella</taxon>
    </lineage>
</organism>
<accession>A0A0H2M9B8</accession>
<dbReference type="PANTHER" id="PTHR42987:SF8">
    <property type="entry name" value="PROTEINASE"/>
    <property type="match status" value="1"/>
</dbReference>
<keyword evidence="4" id="KW-0720">Serine protease</keyword>
<name>A0A0H2M9B8_9PROT</name>
<evidence type="ECO:0000259" key="5">
    <source>
        <dbReference type="Pfam" id="PF01343"/>
    </source>
</evidence>
<dbReference type="SUPFAM" id="SSF52096">
    <property type="entry name" value="ClpP/crotonase"/>
    <property type="match status" value="1"/>
</dbReference>
<keyword evidence="3" id="KW-0378">Hydrolase</keyword>
<dbReference type="InterPro" id="IPR047272">
    <property type="entry name" value="S49_SppA_C"/>
</dbReference>
<evidence type="ECO:0000256" key="1">
    <source>
        <dbReference type="ARBA" id="ARBA00008683"/>
    </source>
</evidence>
<dbReference type="GO" id="GO:0008236">
    <property type="term" value="F:serine-type peptidase activity"/>
    <property type="evidence" value="ECO:0007669"/>
    <property type="project" value="UniProtKB-KW"/>
</dbReference>
<dbReference type="CDD" id="cd07023">
    <property type="entry name" value="S49_Sppa_N_C"/>
    <property type="match status" value="1"/>
</dbReference>
<keyword evidence="7" id="KW-1185">Reference proteome</keyword>
<protein>
    <submittedName>
        <fullName evidence="6">Peptidase S49</fullName>
    </submittedName>
</protein>
<evidence type="ECO:0000256" key="3">
    <source>
        <dbReference type="ARBA" id="ARBA00022801"/>
    </source>
</evidence>
<gene>
    <name evidence="6" type="ORF">WH96_19200</name>
</gene>
<comment type="caution">
    <text evidence="6">The sequence shown here is derived from an EMBL/GenBank/DDBJ whole genome shotgun (WGS) entry which is preliminary data.</text>
</comment>
<reference evidence="6 7" key="1">
    <citation type="submission" date="2015-03" db="EMBL/GenBank/DDBJ databases">
        <title>Genome Sequence of Kiloniella spongiae MEBiC09566, isolated from a marine sponge.</title>
        <authorList>
            <person name="Shao Z."/>
            <person name="Wang L."/>
            <person name="Li X."/>
        </authorList>
    </citation>
    <scope>NUCLEOTIDE SEQUENCE [LARGE SCALE GENOMIC DNA]</scope>
    <source>
        <strain evidence="6 7">MEBiC09566</strain>
    </source>
</reference>
<dbReference type="Proteomes" id="UP000035444">
    <property type="component" value="Unassembled WGS sequence"/>
</dbReference>
<evidence type="ECO:0000256" key="2">
    <source>
        <dbReference type="ARBA" id="ARBA00022670"/>
    </source>
</evidence>
<feature type="domain" description="Peptidase S49" evidence="5">
    <location>
        <begin position="106"/>
        <end position="247"/>
    </location>
</feature>
<dbReference type="PANTHER" id="PTHR42987">
    <property type="entry name" value="PEPTIDASE S49"/>
    <property type="match status" value="1"/>
</dbReference>
<dbReference type="AlphaFoldDB" id="A0A0H2M9B8"/>
<evidence type="ECO:0000313" key="6">
    <source>
        <dbReference type="EMBL" id="KLN59109.1"/>
    </source>
</evidence>
<dbReference type="InterPro" id="IPR002142">
    <property type="entry name" value="Peptidase_S49"/>
</dbReference>
<sequence length="315" mass="34192">MSFQQLQVFGTILIRHIMKLKKLLAKLPIECFRNPPAKVAVVALNGVIGAAGPMRSGLTLASVEDQLTEAFKMDDIKAVALSINSPGGSPVQSDLIGRLIRDLADKHEVKVYAFCEDVAASGGYWLACAADEIYAMESSVIGSIGVISSGFGFPELIKKHGIERRVRTSGDLKSTLDPFEKENPKDVKRLKGILTQIHENFMDWVRGRRTGKLKADEKEIFSGEFWTGVTAKEYGLIDGLGSMHQIMRFEYGEKVKLIKVEGKRSWLKAKLGLGGGDALLKGAGLAGLGGVNAADIAGGMMAAVEERAHWDRYGL</sequence>
<dbReference type="EMBL" id="LAQL01000019">
    <property type="protein sequence ID" value="KLN59109.1"/>
    <property type="molecule type" value="Genomic_DNA"/>
</dbReference>
<dbReference type="GO" id="GO:0006508">
    <property type="term" value="P:proteolysis"/>
    <property type="evidence" value="ECO:0007669"/>
    <property type="project" value="UniProtKB-KW"/>
</dbReference>
<evidence type="ECO:0000313" key="7">
    <source>
        <dbReference type="Proteomes" id="UP000035444"/>
    </source>
</evidence>
<dbReference type="Pfam" id="PF01343">
    <property type="entry name" value="Peptidase_S49"/>
    <property type="match status" value="1"/>
</dbReference>
<dbReference type="InterPro" id="IPR029045">
    <property type="entry name" value="ClpP/crotonase-like_dom_sf"/>
</dbReference>
<dbReference type="STRING" id="1489064.WH96_19200"/>
<dbReference type="Gene3D" id="3.90.226.10">
    <property type="entry name" value="2-enoyl-CoA Hydratase, Chain A, domain 1"/>
    <property type="match status" value="1"/>
</dbReference>
<evidence type="ECO:0000256" key="4">
    <source>
        <dbReference type="ARBA" id="ARBA00022825"/>
    </source>
</evidence>
<comment type="similarity">
    <text evidence="1">Belongs to the peptidase S49 family.</text>
</comment>
<keyword evidence="2" id="KW-0645">Protease</keyword>
<dbReference type="Gene3D" id="6.20.330.10">
    <property type="match status" value="1"/>
</dbReference>